<dbReference type="PANTHER" id="PTHR30055:SF234">
    <property type="entry name" value="HTH-TYPE TRANSCRIPTIONAL REGULATOR BETI"/>
    <property type="match status" value="1"/>
</dbReference>
<dbReference type="PANTHER" id="PTHR30055">
    <property type="entry name" value="HTH-TYPE TRANSCRIPTIONAL REGULATOR RUTR"/>
    <property type="match status" value="1"/>
</dbReference>
<dbReference type="PRINTS" id="PR00455">
    <property type="entry name" value="HTHTETR"/>
</dbReference>
<keyword evidence="3" id="KW-0804">Transcription</keyword>
<dbReference type="AlphaFoldDB" id="A0A7W7LPU5"/>
<evidence type="ECO:0000259" key="5">
    <source>
        <dbReference type="PROSITE" id="PS50977"/>
    </source>
</evidence>
<dbReference type="EMBL" id="JACHJH010000004">
    <property type="protein sequence ID" value="MBB4894234.1"/>
    <property type="molecule type" value="Genomic_DNA"/>
</dbReference>
<dbReference type="InterPro" id="IPR023772">
    <property type="entry name" value="DNA-bd_HTH_TetR-type_CS"/>
</dbReference>
<gene>
    <name evidence="6" type="ORF">FHS39_003268</name>
</gene>
<organism evidence="6 7">
    <name type="scientific">Streptomyces olivoverticillatus</name>
    <dbReference type="NCBI Taxonomy" id="66427"/>
    <lineage>
        <taxon>Bacteria</taxon>
        <taxon>Bacillati</taxon>
        <taxon>Actinomycetota</taxon>
        <taxon>Actinomycetes</taxon>
        <taxon>Kitasatosporales</taxon>
        <taxon>Streptomycetaceae</taxon>
        <taxon>Streptomyces</taxon>
    </lineage>
</organism>
<dbReference type="PROSITE" id="PS01081">
    <property type="entry name" value="HTH_TETR_1"/>
    <property type="match status" value="1"/>
</dbReference>
<dbReference type="NCBIfam" id="NF041196">
    <property type="entry name" value="ScbR_bind_reg"/>
    <property type="match status" value="1"/>
</dbReference>
<keyword evidence="2 4" id="KW-0238">DNA-binding</keyword>
<protein>
    <submittedName>
        <fullName evidence="6">AcrR family transcriptional regulator</fullName>
    </submittedName>
</protein>
<evidence type="ECO:0000256" key="2">
    <source>
        <dbReference type="ARBA" id="ARBA00023125"/>
    </source>
</evidence>
<dbReference type="RefSeq" id="WP_184350045.1">
    <property type="nucleotide sequence ID" value="NZ_JACHJH010000004.1"/>
</dbReference>
<dbReference type="InterPro" id="IPR036271">
    <property type="entry name" value="Tet_transcr_reg_TetR-rel_C_sf"/>
</dbReference>
<accession>A0A7W7LPU5</accession>
<dbReference type="Gene3D" id="1.10.357.10">
    <property type="entry name" value="Tetracycline Repressor, domain 2"/>
    <property type="match status" value="1"/>
</dbReference>
<dbReference type="InterPro" id="IPR047923">
    <property type="entry name" value="ArpA-like"/>
</dbReference>
<keyword evidence="1" id="KW-0805">Transcription regulation</keyword>
<dbReference type="InterPro" id="IPR054126">
    <property type="entry name" value="CprB_TetR_C"/>
</dbReference>
<dbReference type="InterPro" id="IPR001647">
    <property type="entry name" value="HTH_TetR"/>
</dbReference>
<reference evidence="6 7" key="1">
    <citation type="submission" date="2020-08" db="EMBL/GenBank/DDBJ databases">
        <title>Genomic Encyclopedia of Type Strains, Phase III (KMG-III): the genomes of soil and plant-associated and newly described type strains.</title>
        <authorList>
            <person name="Whitman W."/>
        </authorList>
    </citation>
    <scope>NUCLEOTIDE SEQUENCE [LARGE SCALE GENOMIC DNA]</scope>
    <source>
        <strain evidence="6 7">CECT 3266</strain>
    </source>
</reference>
<dbReference type="PROSITE" id="PS50977">
    <property type="entry name" value="HTH_TETR_2"/>
    <property type="match status" value="1"/>
</dbReference>
<dbReference type="SUPFAM" id="SSF48498">
    <property type="entry name" value="Tetracyclin repressor-like, C-terminal domain"/>
    <property type="match status" value="1"/>
</dbReference>
<proteinExistence type="predicted"/>
<evidence type="ECO:0000256" key="4">
    <source>
        <dbReference type="PROSITE-ProRule" id="PRU00335"/>
    </source>
</evidence>
<dbReference type="InterPro" id="IPR009057">
    <property type="entry name" value="Homeodomain-like_sf"/>
</dbReference>
<dbReference type="Pfam" id="PF00440">
    <property type="entry name" value="TetR_N"/>
    <property type="match status" value="1"/>
</dbReference>
<keyword evidence="7" id="KW-1185">Reference proteome</keyword>
<feature type="domain" description="HTH tetR-type" evidence="5">
    <location>
        <begin position="19"/>
        <end position="79"/>
    </location>
</feature>
<evidence type="ECO:0000256" key="3">
    <source>
        <dbReference type="ARBA" id="ARBA00023163"/>
    </source>
</evidence>
<dbReference type="GO" id="GO:0000976">
    <property type="term" value="F:transcription cis-regulatory region binding"/>
    <property type="evidence" value="ECO:0007669"/>
    <property type="project" value="TreeGrafter"/>
</dbReference>
<dbReference type="InterPro" id="IPR050109">
    <property type="entry name" value="HTH-type_TetR-like_transc_reg"/>
</dbReference>
<dbReference type="Pfam" id="PF21935">
    <property type="entry name" value="TetR_C_45"/>
    <property type="match status" value="1"/>
</dbReference>
<evidence type="ECO:0000313" key="7">
    <source>
        <dbReference type="Proteomes" id="UP000556084"/>
    </source>
</evidence>
<dbReference type="Proteomes" id="UP000556084">
    <property type="component" value="Unassembled WGS sequence"/>
</dbReference>
<dbReference type="GO" id="GO:0003700">
    <property type="term" value="F:DNA-binding transcription factor activity"/>
    <property type="evidence" value="ECO:0007669"/>
    <property type="project" value="TreeGrafter"/>
</dbReference>
<feature type="DNA-binding region" description="H-T-H motif" evidence="4">
    <location>
        <begin position="42"/>
        <end position="61"/>
    </location>
</feature>
<name>A0A7W7LPU5_9ACTN</name>
<sequence>MDDETGDIKSERAPQQRALRTKASILRAAAEVFDEYGFSGASVTKITKRAKVTQGAVYFHFGSKEALAKAVMVGQGDELELPGGPDGLQRLIDITLYLAEQLQTNPVLRGGVRLAVEQGEFGVRDDQAYQQWAEAFREQFRAARVRGELRPSVDEAEAAWLLVSCFSGTQLFSQISTDRADLPQRIQSLWRYLLPALAVDEVREALRLEPSGKRRKK</sequence>
<comment type="caution">
    <text evidence="6">The sequence shown here is derived from an EMBL/GenBank/DDBJ whole genome shotgun (WGS) entry which is preliminary data.</text>
</comment>
<evidence type="ECO:0000313" key="6">
    <source>
        <dbReference type="EMBL" id="MBB4894234.1"/>
    </source>
</evidence>
<evidence type="ECO:0000256" key="1">
    <source>
        <dbReference type="ARBA" id="ARBA00023015"/>
    </source>
</evidence>
<dbReference type="SUPFAM" id="SSF46689">
    <property type="entry name" value="Homeodomain-like"/>
    <property type="match status" value="1"/>
</dbReference>